<gene>
    <name evidence="1" type="ORF">SAMN05421835_113180</name>
</gene>
<dbReference type="InterPro" id="IPR029063">
    <property type="entry name" value="SAM-dependent_MTases_sf"/>
</dbReference>
<protein>
    <submittedName>
        <fullName evidence="1">Uncharacterized protein</fullName>
    </submittedName>
</protein>
<dbReference type="OrthoDB" id="9800233at2"/>
<dbReference type="AlphaFoldDB" id="A0A1I3WSP1"/>
<organism evidence="1 2">
    <name type="scientific">Amycolatopsis sacchari</name>
    <dbReference type="NCBI Taxonomy" id="115433"/>
    <lineage>
        <taxon>Bacteria</taxon>
        <taxon>Bacillati</taxon>
        <taxon>Actinomycetota</taxon>
        <taxon>Actinomycetes</taxon>
        <taxon>Pseudonocardiales</taxon>
        <taxon>Pseudonocardiaceae</taxon>
        <taxon>Amycolatopsis</taxon>
    </lineage>
</organism>
<dbReference type="EMBL" id="FORP01000013">
    <property type="protein sequence ID" value="SFK09486.1"/>
    <property type="molecule type" value="Genomic_DNA"/>
</dbReference>
<keyword evidence="2" id="KW-1185">Reference proteome</keyword>
<dbReference type="STRING" id="115433.SAMN05421835_113180"/>
<evidence type="ECO:0000313" key="2">
    <source>
        <dbReference type="Proteomes" id="UP000199025"/>
    </source>
</evidence>
<dbReference type="RefSeq" id="WP_091510763.1">
    <property type="nucleotide sequence ID" value="NZ_CBDQZW010000057.1"/>
</dbReference>
<accession>A0A1I3WSP1</accession>
<dbReference type="Proteomes" id="UP000199025">
    <property type="component" value="Unassembled WGS sequence"/>
</dbReference>
<name>A0A1I3WSP1_9PSEU</name>
<proteinExistence type="predicted"/>
<sequence length="79" mass="8624">MVQRKLVRLDLDLLCETLLLTLCARALDTKLPHPIIGATHSAAIADAIDYDVTKLRLKPSLICGTALRARKFGEAVQAL</sequence>
<evidence type="ECO:0000313" key="1">
    <source>
        <dbReference type="EMBL" id="SFK09486.1"/>
    </source>
</evidence>
<reference evidence="1 2" key="1">
    <citation type="submission" date="2016-10" db="EMBL/GenBank/DDBJ databases">
        <authorList>
            <person name="de Groot N.N."/>
        </authorList>
    </citation>
    <scope>NUCLEOTIDE SEQUENCE [LARGE SCALE GENOMIC DNA]</scope>
    <source>
        <strain evidence="1 2">DSM 44468</strain>
    </source>
</reference>
<dbReference type="SUPFAM" id="SSF53335">
    <property type="entry name" value="S-adenosyl-L-methionine-dependent methyltransferases"/>
    <property type="match status" value="1"/>
</dbReference>